<accession>A0A6G1E881</accession>
<sequence length="164" mass="16964">MEWKAQKRMLRLRLGLNLTKLYLGLELDTDLLPADGLVSASVVNACVQALRSLTAGPLLVVESPPRRGIAVAAPNDASGCPCSALDDSLSSGRATATGSEHNDNEDGARRLSGGTTNGDPAQGRSTTTIGLGGLGVGSQRTTTTEIGEAAECDEDSDPMRRLGD</sequence>
<feature type="compositionally biased region" description="Basic and acidic residues" evidence="1">
    <location>
        <begin position="100"/>
        <end position="109"/>
    </location>
</feature>
<comment type="caution">
    <text evidence="2">The sequence shown here is derived from an EMBL/GenBank/DDBJ whole genome shotgun (WGS) entry which is preliminary data.</text>
</comment>
<feature type="compositionally biased region" description="Polar residues" evidence="1">
    <location>
        <begin position="88"/>
        <end position="99"/>
    </location>
</feature>
<name>A0A6G1E881_9ORYZ</name>
<dbReference type="Proteomes" id="UP000479710">
    <property type="component" value="Unassembled WGS sequence"/>
</dbReference>
<feature type="region of interest" description="Disordered" evidence="1">
    <location>
        <begin position="84"/>
        <end position="164"/>
    </location>
</feature>
<dbReference type="AlphaFoldDB" id="A0A6G1E881"/>
<gene>
    <name evidence="2" type="ORF">E2562_037531</name>
</gene>
<evidence type="ECO:0000313" key="2">
    <source>
        <dbReference type="EMBL" id="KAF0920871.1"/>
    </source>
</evidence>
<evidence type="ECO:0000313" key="3">
    <source>
        <dbReference type="Proteomes" id="UP000479710"/>
    </source>
</evidence>
<proteinExistence type="predicted"/>
<organism evidence="2 3">
    <name type="scientific">Oryza meyeriana var. granulata</name>
    <dbReference type="NCBI Taxonomy" id="110450"/>
    <lineage>
        <taxon>Eukaryota</taxon>
        <taxon>Viridiplantae</taxon>
        <taxon>Streptophyta</taxon>
        <taxon>Embryophyta</taxon>
        <taxon>Tracheophyta</taxon>
        <taxon>Spermatophyta</taxon>
        <taxon>Magnoliopsida</taxon>
        <taxon>Liliopsida</taxon>
        <taxon>Poales</taxon>
        <taxon>Poaceae</taxon>
        <taxon>BOP clade</taxon>
        <taxon>Oryzoideae</taxon>
        <taxon>Oryzeae</taxon>
        <taxon>Oryzinae</taxon>
        <taxon>Oryza</taxon>
        <taxon>Oryza meyeriana</taxon>
    </lineage>
</organism>
<evidence type="ECO:0000256" key="1">
    <source>
        <dbReference type="SAM" id="MobiDB-lite"/>
    </source>
</evidence>
<dbReference type="EMBL" id="SPHZ02000005">
    <property type="protein sequence ID" value="KAF0920871.1"/>
    <property type="molecule type" value="Genomic_DNA"/>
</dbReference>
<keyword evidence="3" id="KW-1185">Reference proteome</keyword>
<reference evidence="2 3" key="1">
    <citation type="submission" date="2019-11" db="EMBL/GenBank/DDBJ databases">
        <title>Whole genome sequence of Oryza granulata.</title>
        <authorList>
            <person name="Li W."/>
        </authorList>
    </citation>
    <scope>NUCLEOTIDE SEQUENCE [LARGE SCALE GENOMIC DNA]</scope>
    <source>
        <strain evidence="3">cv. Menghai</strain>
        <tissue evidence="2">Leaf</tissue>
    </source>
</reference>
<protein>
    <submittedName>
        <fullName evidence="2">Uncharacterized protein</fullName>
    </submittedName>
</protein>